<dbReference type="Gene3D" id="3.40.50.200">
    <property type="entry name" value="Peptidase S8/S53 domain"/>
    <property type="match status" value="1"/>
</dbReference>
<dbReference type="GO" id="GO:0004252">
    <property type="term" value="F:serine-type endopeptidase activity"/>
    <property type="evidence" value="ECO:0007669"/>
    <property type="project" value="InterPro"/>
</dbReference>
<proteinExistence type="predicted"/>
<evidence type="ECO:0000259" key="1">
    <source>
        <dbReference type="Pfam" id="PF17766"/>
    </source>
</evidence>
<dbReference type="GO" id="GO:0006508">
    <property type="term" value="P:proteolysis"/>
    <property type="evidence" value="ECO:0007669"/>
    <property type="project" value="InterPro"/>
</dbReference>
<feature type="domain" description="Subtilisin-like protease fibronectin type-III" evidence="1">
    <location>
        <begin position="88"/>
        <end position="182"/>
    </location>
</feature>
<feature type="non-terminal residue" evidence="2">
    <location>
        <position position="1"/>
    </location>
</feature>
<dbReference type="InterPro" id="IPR036852">
    <property type="entry name" value="Peptidase_S8/S53_dom_sf"/>
</dbReference>
<dbReference type="Pfam" id="PF17766">
    <property type="entry name" value="fn3_6"/>
    <property type="match status" value="1"/>
</dbReference>
<sequence length="277" mass="29487">DWTPAAIRSALITSARQDLQIPDSIAAANPFDYGGGHIVPNDALQPGLVYDVSDDEYDAFACGVASPSVTPALCADLTAAGHSFFARDLNQPAISISRLASQETVTRRVTNVSDEAESYTIEIAAPPGISVNVAPPTISLGPGDSTNFDVTLTYESGPMDLWRFGSITWIGDDHDVRSALAVKPASISAPGEITSFGGTGSETFSVEFGYNGSYNPGVHGLNLPLIQSRFVDNDPTKTFTRRTSNGVTEHVLIVPQDQLFLRFSLFDALTDGDDDLD</sequence>
<organism evidence="2">
    <name type="scientific">marine sediment metagenome</name>
    <dbReference type="NCBI Taxonomy" id="412755"/>
    <lineage>
        <taxon>unclassified sequences</taxon>
        <taxon>metagenomes</taxon>
        <taxon>ecological metagenomes</taxon>
    </lineage>
</organism>
<dbReference type="Gene3D" id="2.60.40.2310">
    <property type="match status" value="1"/>
</dbReference>
<evidence type="ECO:0000313" key="2">
    <source>
        <dbReference type="EMBL" id="GAH02998.1"/>
    </source>
</evidence>
<dbReference type="InterPro" id="IPR041469">
    <property type="entry name" value="Subtilisin-like_FN3"/>
</dbReference>
<name>X1E2Y2_9ZZZZ</name>
<reference evidence="2" key="1">
    <citation type="journal article" date="2014" name="Front. Microbiol.">
        <title>High frequency of phylogenetically diverse reductive dehalogenase-homologous genes in deep subseafloor sedimentary metagenomes.</title>
        <authorList>
            <person name="Kawai M."/>
            <person name="Futagami T."/>
            <person name="Toyoda A."/>
            <person name="Takaki Y."/>
            <person name="Nishi S."/>
            <person name="Hori S."/>
            <person name="Arai W."/>
            <person name="Tsubouchi T."/>
            <person name="Morono Y."/>
            <person name="Uchiyama I."/>
            <person name="Ito T."/>
            <person name="Fujiyama A."/>
            <person name="Inagaki F."/>
            <person name="Takami H."/>
        </authorList>
    </citation>
    <scope>NUCLEOTIDE SEQUENCE</scope>
    <source>
        <strain evidence="2">Expedition CK06-06</strain>
    </source>
</reference>
<feature type="non-terminal residue" evidence="2">
    <location>
        <position position="277"/>
    </location>
</feature>
<protein>
    <recommendedName>
        <fullName evidence="1">Subtilisin-like protease fibronectin type-III domain-containing protein</fullName>
    </recommendedName>
</protein>
<dbReference type="EMBL" id="BART01026954">
    <property type="protein sequence ID" value="GAH02998.1"/>
    <property type="molecule type" value="Genomic_DNA"/>
</dbReference>
<comment type="caution">
    <text evidence="2">The sequence shown here is derived from an EMBL/GenBank/DDBJ whole genome shotgun (WGS) entry which is preliminary data.</text>
</comment>
<dbReference type="PANTHER" id="PTHR10795">
    <property type="entry name" value="PROPROTEIN CONVERTASE SUBTILISIN/KEXIN"/>
    <property type="match status" value="1"/>
</dbReference>
<accession>X1E2Y2</accession>
<gene>
    <name evidence="2" type="ORF">S01H4_47913</name>
</gene>
<dbReference type="AlphaFoldDB" id="X1E2Y2"/>
<dbReference type="InterPro" id="IPR045051">
    <property type="entry name" value="SBT"/>
</dbReference>